<evidence type="ECO:0000256" key="4">
    <source>
        <dbReference type="ARBA" id="ARBA00022729"/>
    </source>
</evidence>
<evidence type="ECO:0000256" key="8">
    <source>
        <dbReference type="SAM" id="SignalP"/>
    </source>
</evidence>
<organism evidence="11 12">
    <name type="scientific">Clostridium oryzae</name>
    <dbReference type="NCBI Taxonomy" id="1450648"/>
    <lineage>
        <taxon>Bacteria</taxon>
        <taxon>Bacillati</taxon>
        <taxon>Bacillota</taxon>
        <taxon>Clostridia</taxon>
        <taxon>Eubacteriales</taxon>
        <taxon>Clostridiaceae</taxon>
        <taxon>Clostridium</taxon>
    </lineage>
</organism>
<feature type="domain" description="Spore germination protein N-terminal" evidence="10">
    <location>
        <begin position="24"/>
        <end position="199"/>
    </location>
</feature>
<dbReference type="RefSeq" id="WP_079428489.1">
    <property type="nucleotide sequence ID" value="NZ_MZGV01000105.1"/>
</dbReference>
<accession>A0A1V4I7Z0</accession>
<dbReference type="InterPro" id="IPR008844">
    <property type="entry name" value="Spore_GerAC-like"/>
</dbReference>
<evidence type="ECO:0000313" key="11">
    <source>
        <dbReference type="EMBL" id="OPJ55735.1"/>
    </source>
</evidence>
<protein>
    <submittedName>
        <fullName evidence="11">Spore germination protein B3</fullName>
    </submittedName>
</protein>
<dbReference type="InterPro" id="IPR046953">
    <property type="entry name" value="Spore_GerAC-like_C"/>
</dbReference>
<keyword evidence="4 8" id="KW-0732">Signal</keyword>
<keyword evidence="6" id="KW-0564">Palmitate</keyword>
<dbReference type="InterPro" id="IPR057336">
    <property type="entry name" value="GerAC_N"/>
</dbReference>
<name>A0A1V4I7Z0_9CLOT</name>
<dbReference type="Proteomes" id="UP000190080">
    <property type="component" value="Unassembled WGS sequence"/>
</dbReference>
<evidence type="ECO:0000313" key="12">
    <source>
        <dbReference type="Proteomes" id="UP000190080"/>
    </source>
</evidence>
<dbReference type="STRING" id="1450648.CLORY_43590"/>
<reference evidence="11 12" key="1">
    <citation type="submission" date="2017-03" db="EMBL/GenBank/DDBJ databases">
        <title>Genome sequence of Clostridium oryzae DSM 28571.</title>
        <authorList>
            <person name="Poehlein A."/>
            <person name="Daniel R."/>
        </authorList>
    </citation>
    <scope>NUCLEOTIDE SEQUENCE [LARGE SCALE GENOMIC DNA]</scope>
    <source>
        <strain evidence="11 12">DSM 28571</strain>
    </source>
</reference>
<evidence type="ECO:0000259" key="10">
    <source>
        <dbReference type="Pfam" id="PF25198"/>
    </source>
</evidence>
<dbReference type="GO" id="GO:0016020">
    <property type="term" value="C:membrane"/>
    <property type="evidence" value="ECO:0007669"/>
    <property type="project" value="UniProtKB-SubCell"/>
</dbReference>
<comment type="similarity">
    <text evidence="2">Belongs to the GerABKC lipoprotein family.</text>
</comment>
<sequence length="421" mass="47486">MFKRYCAVAIILMFCSVILTGCWDSSEVDDNVYAIIMGLDKGNENKVIVTVQYPTYTPTRGGQSQTSGNTAEDSRVDSIESPAILESINLMNMAVSRRVSLLHTKMLVISEELAREGVGDFLSPLARFRGTRRTMFVVVTKGRAVDFINANKTGAGESVTKSLELMIAQSKNTGFFPYINFHEFYKQIISNYANPITIYAGVNDFSQIRLQDGSPKAPLVTQKDYKPGELPRMGLVSREFVGTVLFNGDKMVGSLNPYETRCLLMIQNKFKRGIMTIEDRNSPGDGIIFSIRRGRKTYVKGRFEAGKPVIDLGLNIEADIGAIHSRINYERSKLINTLSKQLEGEIKREVERTIAKAKDKYRVDVFRFGKEFAGYFPTIQDWEKYDWLSHFPDTKVNVTVEVNIRRTGLMIESSPITRGKH</sequence>
<dbReference type="NCBIfam" id="TIGR02887">
    <property type="entry name" value="spore_ger_x_C"/>
    <property type="match status" value="1"/>
</dbReference>
<dbReference type="PANTHER" id="PTHR35789">
    <property type="entry name" value="SPORE GERMINATION PROTEIN B3"/>
    <property type="match status" value="1"/>
</dbReference>
<dbReference type="PROSITE" id="PS51257">
    <property type="entry name" value="PROKAR_LIPOPROTEIN"/>
    <property type="match status" value="1"/>
</dbReference>
<keyword evidence="7" id="KW-0449">Lipoprotein</keyword>
<feature type="domain" description="Spore germination GerAC-like C-terminal" evidence="9">
    <location>
        <begin position="242"/>
        <end position="408"/>
    </location>
</feature>
<evidence type="ECO:0000256" key="6">
    <source>
        <dbReference type="ARBA" id="ARBA00023139"/>
    </source>
</evidence>
<comment type="caution">
    <text evidence="11">The sequence shown here is derived from an EMBL/GenBank/DDBJ whole genome shotgun (WGS) entry which is preliminary data.</text>
</comment>
<keyword evidence="5" id="KW-0472">Membrane</keyword>
<dbReference type="GO" id="GO:0009847">
    <property type="term" value="P:spore germination"/>
    <property type="evidence" value="ECO:0007669"/>
    <property type="project" value="InterPro"/>
</dbReference>
<evidence type="ECO:0000256" key="7">
    <source>
        <dbReference type="ARBA" id="ARBA00023288"/>
    </source>
</evidence>
<comment type="subcellular location">
    <subcellularLocation>
        <location evidence="1">Membrane</location>
        <topology evidence="1">Lipid-anchor</topology>
    </subcellularLocation>
</comment>
<dbReference type="OrthoDB" id="9816067at2"/>
<evidence type="ECO:0000256" key="3">
    <source>
        <dbReference type="ARBA" id="ARBA00022544"/>
    </source>
</evidence>
<feature type="signal peptide" evidence="8">
    <location>
        <begin position="1"/>
        <end position="21"/>
    </location>
</feature>
<proteinExistence type="inferred from homology"/>
<keyword evidence="12" id="KW-1185">Reference proteome</keyword>
<evidence type="ECO:0000256" key="1">
    <source>
        <dbReference type="ARBA" id="ARBA00004635"/>
    </source>
</evidence>
<evidence type="ECO:0000256" key="5">
    <source>
        <dbReference type="ARBA" id="ARBA00023136"/>
    </source>
</evidence>
<dbReference type="Gene3D" id="3.30.300.210">
    <property type="entry name" value="Nutrient germinant receptor protein C, domain 3"/>
    <property type="match status" value="1"/>
</dbReference>
<dbReference type="Pfam" id="PF25198">
    <property type="entry name" value="Spore_GerAC_N"/>
    <property type="match status" value="1"/>
</dbReference>
<dbReference type="AlphaFoldDB" id="A0A1V4I7Z0"/>
<dbReference type="InterPro" id="IPR038501">
    <property type="entry name" value="Spore_GerAC_C_sf"/>
</dbReference>
<evidence type="ECO:0000259" key="9">
    <source>
        <dbReference type="Pfam" id="PF05504"/>
    </source>
</evidence>
<dbReference type="Pfam" id="PF05504">
    <property type="entry name" value="Spore_GerAC"/>
    <property type="match status" value="1"/>
</dbReference>
<gene>
    <name evidence="11" type="primary">gerBC_3</name>
    <name evidence="11" type="ORF">CLORY_43590</name>
</gene>
<dbReference type="EMBL" id="MZGV01000105">
    <property type="protein sequence ID" value="OPJ55735.1"/>
    <property type="molecule type" value="Genomic_DNA"/>
</dbReference>
<evidence type="ECO:0000256" key="2">
    <source>
        <dbReference type="ARBA" id="ARBA00007886"/>
    </source>
</evidence>
<dbReference type="PANTHER" id="PTHR35789:SF1">
    <property type="entry name" value="SPORE GERMINATION PROTEIN B3"/>
    <property type="match status" value="1"/>
</dbReference>
<keyword evidence="3" id="KW-0309">Germination</keyword>
<feature type="chain" id="PRO_5038641824" evidence="8">
    <location>
        <begin position="22"/>
        <end position="421"/>
    </location>
</feature>